<name>A0A4U2ZTA5_BACMY</name>
<reference evidence="3 4" key="1">
    <citation type="journal article" date="2019" name="Environ. Microbiol.">
        <title>An active ?-lactamase is a part of an orchestrated cell wall stress resistance network of Bacillus subtilis and related rhizosphere species.</title>
        <authorList>
            <person name="Bucher T."/>
            <person name="Keren-Paz A."/>
            <person name="Hausser J."/>
            <person name="Olender T."/>
            <person name="Cytryn E."/>
            <person name="Kolodkin-Gal I."/>
        </authorList>
    </citation>
    <scope>NUCLEOTIDE SEQUENCE [LARGE SCALE GENOMIC DNA]</scope>
    <source>
        <strain evidence="3 4">I186</strain>
    </source>
</reference>
<evidence type="ECO:0000313" key="3">
    <source>
        <dbReference type="EMBL" id="TKI78257.1"/>
    </source>
</evidence>
<accession>A0A4U2ZTA5</accession>
<dbReference type="Gene3D" id="2.130.10.10">
    <property type="entry name" value="YVTN repeat-like/Quinoprotein amine dehydrogenase"/>
    <property type="match status" value="1"/>
</dbReference>
<evidence type="ECO:0000313" key="4">
    <source>
        <dbReference type="Proteomes" id="UP000305524"/>
    </source>
</evidence>
<dbReference type="AlphaFoldDB" id="A0A4U2ZTA5"/>
<keyword evidence="1" id="KW-0732">Signal</keyword>
<dbReference type="InterPro" id="IPR011964">
    <property type="entry name" value="YVTN_b-propeller_repeat"/>
</dbReference>
<feature type="non-terminal residue" evidence="3">
    <location>
        <position position="280"/>
    </location>
</feature>
<dbReference type="PANTHER" id="PTHR47197:SF3">
    <property type="entry name" value="DIHYDRO-HEME D1 DEHYDROGENASE"/>
    <property type="match status" value="1"/>
</dbReference>
<protein>
    <submittedName>
        <fullName evidence="3">YncE family protein</fullName>
    </submittedName>
</protein>
<feature type="domain" description="YNCE-like beta-propeller" evidence="2">
    <location>
        <begin position="149"/>
        <end position="270"/>
    </location>
</feature>
<dbReference type="InterPro" id="IPR015943">
    <property type="entry name" value="WD40/YVTN_repeat-like_dom_sf"/>
</dbReference>
<organism evidence="3 4">
    <name type="scientific">Bacillus mycoides</name>
    <dbReference type="NCBI Taxonomy" id="1405"/>
    <lineage>
        <taxon>Bacteria</taxon>
        <taxon>Bacillati</taxon>
        <taxon>Bacillota</taxon>
        <taxon>Bacilli</taxon>
        <taxon>Bacillales</taxon>
        <taxon>Bacillaceae</taxon>
        <taxon>Bacillus</taxon>
        <taxon>Bacillus cereus group</taxon>
    </lineage>
</organism>
<dbReference type="PANTHER" id="PTHR47197">
    <property type="entry name" value="PROTEIN NIRF"/>
    <property type="match status" value="1"/>
</dbReference>
<dbReference type="Pfam" id="PF21783">
    <property type="entry name" value="YNCE"/>
    <property type="match status" value="1"/>
</dbReference>
<sequence length="280" mass="29670">WLEELLRLHNQIKTTPSKKDLDDLLKDLIQAFPTGCLCPPNPSADTITQLQVAFDALLLWSTSAPIPSDLKIQLQDAIHDVKTKLEAASFSCCDTLQSLQALLRVLTTIVNKLGLLNLLQKVKLLGLLQELQAIVTQSFSCLTCDKETGKFAYVANSGSDTVSVIDTSSNTVVATVPVEVAPHGIAVSPDETFVYVANTSSNTVSVIDTSSNTVVATVPVEITPFDVVVIPNGQFAYVTNAGSDTVSVIDTSSNTVVATVPVGSAPHGIAVTPDGQFAYV</sequence>
<dbReference type="RefSeq" id="WP_137059642.1">
    <property type="nucleotide sequence ID" value="NZ_SZOD01001355.1"/>
</dbReference>
<evidence type="ECO:0000259" key="2">
    <source>
        <dbReference type="Pfam" id="PF21783"/>
    </source>
</evidence>
<gene>
    <name evidence="3" type="ORF">FC701_34450</name>
</gene>
<proteinExistence type="predicted"/>
<dbReference type="InterPro" id="IPR051200">
    <property type="entry name" value="Host-pathogen_enzymatic-act"/>
</dbReference>
<dbReference type="SUPFAM" id="SSF50974">
    <property type="entry name" value="Nitrous oxide reductase, N-terminal domain"/>
    <property type="match status" value="1"/>
</dbReference>
<dbReference type="InterPro" id="IPR011045">
    <property type="entry name" value="N2O_reductase_N"/>
</dbReference>
<dbReference type="Proteomes" id="UP000305524">
    <property type="component" value="Unassembled WGS sequence"/>
</dbReference>
<dbReference type="EMBL" id="SZOD01001355">
    <property type="protein sequence ID" value="TKI78257.1"/>
    <property type="molecule type" value="Genomic_DNA"/>
</dbReference>
<dbReference type="InterPro" id="IPR048433">
    <property type="entry name" value="YNCE-like_beta-prop"/>
</dbReference>
<feature type="non-terminal residue" evidence="3">
    <location>
        <position position="1"/>
    </location>
</feature>
<dbReference type="NCBIfam" id="TIGR02276">
    <property type="entry name" value="beta_rpt_yvtn"/>
    <property type="match status" value="3"/>
</dbReference>
<evidence type="ECO:0000256" key="1">
    <source>
        <dbReference type="ARBA" id="ARBA00022729"/>
    </source>
</evidence>
<comment type="caution">
    <text evidence="3">The sequence shown here is derived from an EMBL/GenBank/DDBJ whole genome shotgun (WGS) entry which is preliminary data.</text>
</comment>